<protein>
    <submittedName>
        <fullName evidence="1">Uncharacterized protein</fullName>
    </submittedName>
</protein>
<accession>A0A9X4F787</accession>
<evidence type="ECO:0000313" key="1">
    <source>
        <dbReference type="EMBL" id="MDE1346316.1"/>
    </source>
</evidence>
<dbReference type="AlphaFoldDB" id="A0A9X4F787"/>
<comment type="caution">
    <text evidence="1">The sequence shown here is derived from an EMBL/GenBank/DDBJ whole genome shotgun (WGS) entry which is preliminary data.</text>
</comment>
<reference evidence="1" key="1">
    <citation type="submission" date="2022-02" db="EMBL/GenBank/DDBJ databases">
        <title>Emergence and expansion in Europe of a Vibrio aestuarianus clonal complex pathogenic for oysters.</title>
        <authorList>
            <person name="Mesnil A."/>
            <person name="Travers M.-A."/>
        </authorList>
    </citation>
    <scope>NUCLEOTIDE SEQUENCE</scope>
    <source>
        <strain evidence="1">19_064_15T1</strain>
    </source>
</reference>
<proteinExistence type="predicted"/>
<sequence>MKIFDSPESGYQSLEENAFEKEYQFVLSQEVDDVQCLSTDEEEPVTKDRPTVLDLKTQEPSKESVQLGTALNMAFGLLPLRDSKPKHHGIEKKISVVTPPRSSPISSQTAIGKEFKLSSSNLLECKGLFISSKVEATAFIGNIKTENSAFIGKMLPSISNHYNIASAPVVVNSLANISLQLTPSVFWHQPALNSYRVFFRQKYYLFRFEGNQVTNYLEEGYDSY</sequence>
<dbReference type="Proteomes" id="UP001140978">
    <property type="component" value="Unassembled WGS sequence"/>
</dbReference>
<gene>
    <name evidence="1" type="ORF">L9X51_07735</name>
</gene>
<evidence type="ECO:0000313" key="2">
    <source>
        <dbReference type="Proteomes" id="UP001140978"/>
    </source>
</evidence>
<name>A0A9X4F787_9VIBR</name>
<dbReference type="EMBL" id="JAKNAX010000015">
    <property type="protein sequence ID" value="MDE1346316.1"/>
    <property type="molecule type" value="Genomic_DNA"/>
</dbReference>
<dbReference type="RefSeq" id="WP_176314105.1">
    <property type="nucleotide sequence ID" value="NZ_JAKNAX010000015.1"/>
</dbReference>
<organism evidence="1 2">
    <name type="scientific">Vibrio aestuarianus</name>
    <dbReference type="NCBI Taxonomy" id="28171"/>
    <lineage>
        <taxon>Bacteria</taxon>
        <taxon>Pseudomonadati</taxon>
        <taxon>Pseudomonadota</taxon>
        <taxon>Gammaproteobacteria</taxon>
        <taxon>Vibrionales</taxon>
        <taxon>Vibrionaceae</taxon>
        <taxon>Vibrio</taxon>
    </lineage>
</organism>